<dbReference type="EMBL" id="GEBQ01018887">
    <property type="protein sequence ID" value="JAT21090.1"/>
    <property type="molecule type" value="Transcribed_RNA"/>
</dbReference>
<dbReference type="GO" id="GO:0005874">
    <property type="term" value="C:microtubule"/>
    <property type="evidence" value="ECO:0007669"/>
    <property type="project" value="UniProtKB-KW"/>
</dbReference>
<keyword evidence="6" id="KW-0498">Mitosis</keyword>
<dbReference type="GO" id="GO:0051301">
    <property type="term" value="P:cell division"/>
    <property type="evidence" value="ECO:0007669"/>
    <property type="project" value="UniProtKB-KW"/>
</dbReference>
<dbReference type="AlphaFoldDB" id="A0A1B6LBL6"/>
<dbReference type="GO" id="GO:0051225">
    <property type="term" value="P:spindle assembly"/>
    <property type="evidence" value="ECO:0007669"/>
    <property type="project" value="InterPro"/>
</dbReference>
<dbReference type="GO" id="GO:0070652">
    <property type="term" value="C:HAUS complex"/>
    <property type="evidence" value="ECO:0007669"/>
    <property type="project" value="InterPro"/>
</dbReference>
<dbReference type="GO" id="GO:0072686">
    <property type="term" value="C:mitotic spindle"/>
    <property type="evidence" value="ECO:0007669"/>
    <property type="project" value="TreeGrafter"/>
</dbReference>
<keyword evidence="7 10" id="KW-0175">Coiled coil</keyword>
<evidence type="ECO:0000256" key="11">
    <source>
        <dbReference type="SAM" id="MobiDB-lite"/>
    </source>
</evidence>
<reference evidence="13" key="1">
    <citation type="submission" date="2015-11" db="EMBL/GenBank/DDBJ databases">
        <title>De novo transcriptome assembly of four potential Pierce s Disease insect vectors from Arizona vineyards.</title>
        <authorList>
            <person name="Tassone E.E."/>
        </authorList>
    </citation>
    <scope>NUCLEOTIDE SEQUENCE</scope>
</reference>
<evidence type="ECO:0000256" key="3">
    <source>
        <dbReference type="ARBA" id="ARBA00022490"/>
    </source>
</evidence>
<accession>A0A1B6LBL6</accession>
<comment type="similarity">
    <text evidence="2">Belongs to the HAUS3 family.</text>
</comment>
<evidence type="ECO:0000256" key="5">
    <source>
        <dbReference type="ARBA" id="ARBA00022701"/>
    </source>
</evidence>
<evidence type="ECO:0000256" key="10">
    <source>
        <dbReference type="SAM" id="Coils"/>
    </source>
</evidence>
<sequence length="593" mass="68783">MTSTTFKEKMLELLSSTGYGFNVDHNHLSALDSNEDLKPFLDWFTQNISRENCLTREETEEFRKLEDSGKVLYGKELKEAVQTLHNQPVETLLPIAESNHEVLNDELAHLKEQLRLKEELHTVLQSSVSAATEDITSLREQCRKAETKKNDALKDVFAENKKLSNKLHELMTALHNVRENLSELHDHGSEISIDEGIDTYHSDKPGTSNSSFSSVSSLQQLPSTSSGKNSDSKYLFQLSLHKYEKINKHFNKIMDSIIEKGMTNLREMEGKNIDKNMDPELELHNIMDRLHKQKKAYIDNLIHLEGIKAAHEQVKEVCKELENRTWKPTSSELRKRLLDFNESSIDMNDSRDRNDDVLNETCAKWADLQTLRPIRDQLTARKKYFAFLMDKMDEVINALKVKKTVDDVFCELLHWEEEQIQMAIKTYLSVQCMLREWLEAVRERLDMMAVNIRDYADHCSLPVDERSELVKRMAQMLGSDTKCVPEAVRSLTEHAQNRHQTLSEHTNQQLQIIMSVEQNMKDFYYKELCDGKVQDQSNPETFSAIQRTLADMTNEIEEITQRCQSMQVNEEGLEDEKEVQDMLNKLIQSYQSS</sequence>
<evidence type="ECO:0000256" key="6">
    <source>
        <dbReference type="ARBA" id="ARBA00022776"/>
    </source>
</evidence>
<evidence type="ECO:0000256" key="1">
    <source>
        <dbReference type="ARBA" id="ARBA00004186"/>
    </source>
</evidence>
<evidence type="ECO:0000256" key="7">
    <source>
        <dbReference type="ARBA" id="ARBA00023054"/>
    </source>
</evidence>
<keyword evidence="3" id="KW-0963">Cytoplasm</keyword>
<dbReference type="PANTHER" id="PTHR19378">
    <property type="entry name" value="GOLGIN- RELATED"/>
    <property type="match status" value="1"/>
</dbReference>
<feature type="domain" description="HAUS augmin-like complex subunit 3 N-terminal" evidence="12">
    <location>
        <begin position="33"/>
        <end position="261"/>
    </location>
</feature>
<evidence type="ECO:0000256" key="4">
    <source>
        <dbReference type="ARBA" id="ARBA00022618"/>
    </source>
</evidence>
<keyword evidence="8" id="KW-0206">Cytoskeleton</keyword>
<evidence type="ECO:0000256" key="2">
    <source>
        <dbReference type="ARBA" id="ARBA00009645"/>
    </source>
</evidence>
<dbReference type="InterPro" id="IPR032733">
    <property type="entry name" value="HAUS3_N"/>
</dbReference>
<keyword evidence="4" id="KW-0132">Cell division</keyword>
<dbReference type="GO" id="GO:0031023">
    <property type="term" value="P:microtubule organizing center organization"/>
    <property type="evidence" value="ECO:0007669"/>
    <property type="project" value="TreeGrafter"/>
</dbReference>
<feature type="coiled-coil region" evidence="10">
    <location>
        <begin position="93"/>
        <end position="180"/>
    </location>
</feature>
<name>A0A1B6LBL6_9HEMI</name>
<feature type="coiled-coil region" evidence="10">
    <location>
        <begin position="542"/>
        <end position="576"/>
    </location>
</feature>
<organism evidence="13">
    <name type="scientific">Graphocephala atropunctata</name>
    <dbReference type="NCBI Taxonomy" id="36148"/>
    <lineage>
        <taxon>Eukaryota</taxon>
        <taxon>Metazoa</taxon>
        <taxon>Ecdysozoa</taxon>
        <taxon>Arthropoda</taxon>
        <taxon>Hexapoda</taxon>
        <taxon>Insecta</taxon>
        <taxon>Pterygota</taxon>
        <taxon>Neoptera</taxon>
        <taxon>Paraneoptera</taxon>
        <taxon>Hemiptera</taxon>
        <taxon>Auchenorrhyncha</taxon>
        <taxon>Membracoidea</taxon>
        <taxon>Cicadellidae</taxon>
        <taxon>Cicadellinae</taxon>
        <taxon>Cicadellini</taxon>
        <taxon>Graphocephala</taxon>
    </lineage>
</organism>
<proteinExistence type="inferred from homology"/>
<keyword evidence="9" id="KW-0131">Cell cycle</keyword>
<evidence type="ECO:0000313" key="13">
    <source>
        <dbReference type="EMBL" id="JAT21090.1"/>
    </source>
</evidence>
<keyword evidence="5" id="KW-0493">Microtubule</keyword>
<dbReference type="GO" id="GO:0005815">
    <property type="term" value="C:microtubule organizing center"/>
    <property type="evidence" value="ECO:0007669"/>
    <property type="project" value="TreeGrafter"/>
</dbReference>
<feature type="region of interest" description="Disordered" evidence="11">
    <location>
        <begin position="196"/>
        <end position="230"/>
    </location>
</feature>
<comment type="subcellular location">
    <subcellularLocation>
        <location evidence="1">Cytoplasm</location>
        <location evidence="1">Cytoskeleton</location>
        <location evidence="1">Spindle</location>
    </subcellularLocation>
</comment>
<dbReference type="InterPro" id="IPR026206">
    <property type="entry name" value="HAUS3"/>
</dbReference>
<feature type="compositionally biased region" description="Low complexity" evidence="11">
    <location>
        <begin position="205"/>
        <end position="227"/>
    </location>
</feature>
<evidence type="ECO:0000256" key="9">
    <source>
        <dbReference type="ARBA" id="ARBA00023306"/>
    </source>
</evidence>
<gene>
    <name evidence="13" type="ORF">g.8174</name>
</gene>
<dbReference type="PANTHER" id="PTHR19378:SF0">
    <property type="entry name" value="HAUS AUGMIN-LIKE COMPLEX SUBUNIT 3"/>
    <property type="match status" value="1"/>
</dbReference>
<dbReference type="Pfam" id="PF14932">
    <property type="entry name" value="HAUS-augmin3"/>
    <property type="match status" value="1"/>
</dbReference>
<evidence type="ECO:0000256" key="8">
    <source>
        <dbReference type="ARBA" id="ARBA00023212"/>
    </source>
</evidence>
<evidence type="ECO:0000259" key="12">
    <source>
        <dbReference type="Pfam" id="PF14932"/>
    </source>
</evidence>
<protein>
    <recommendedName>
        <fullName evidence="12">HAUS augmin-like complex subunit 3 N-terminal domain-containing protein</fullName>
    </recommendedName>
</protein>